<accession>A0A7W7YLY6</accession>
<dbReference type="PANTHER" id="PTHR34322">
    <property type="entry name" value="TRANSPOSASE, Y1_TNP DOMAIN-CONTAINING"/>
    <property type="match status" value="1"/>
</dbReference>
<organism evidence="2 3">
    <name type="scientific">Prosthecobacter dejongeii</name>
    <dbReference type="NCBI Taxonomy" id="48465"/>
    <lineage>
        <taxon>Bacteria</taxon>
        <taxon>Pseudomonadati</taxon>
        <taxon>Verrucomicrobiota</taxon>
        <taxon>Verrucomicrobiia</taxon>
        <taxon>Verrucomicrobiales</taxon>
        <taxon>Verrucomicrobiaceae</taxon>
        <taxon>Prosthecobacter</taxon>
    </lineage>
</organism>
<dbReference type="InterPro" id="IPR036515">
    <property type="entry name" value="Transposase_17_sf"/>
</dbReference>
<dbReference type="GO" id="GO:0003677">
    <property type="term" value="F:DNA binding"/>
    <property type="evidence" value="ECO:0007669"/>
    <property type="project" value="InterPro"/>
</dbReference>
<gene>
    <name evidence="2" type="ORF">HNQ64_002901</name>
</gene>
<dbReference type="Pfam" id="PF01797">
    <property type="entry name" value="Y1_Tnp"/>
    <property type="match status" value="1"/>
</dbReference>
<dbReference type="EMBL" id="JACHIF010000005">
    <property type="protein sequence ID" value="MBB5038638.1"/>
    <property type="molecule type" value="Genomic_DNA"/>
</dbReference>
<dbReference type="AlphaFoldDB" id="A0A7W7YLY6"/>
<evidence type="ECO:0000313" key="2">
    <source>
        <dbReference type="EMBL" id="MBB5038638.1"/>
    </source>
</evidence>
<evidence type="ECO:0000313" key="3">
    <source>
        <dbReference type="Proteomes" id="UP000534294"/>
    </source>
</evidence>
<dbReference type="Proteomes" id="UP000534294">
    <property type="component" value="Unassembled WGS sequence"/>
</dbReference>
<sequence length="379" mass="43615">MKTTRRLDSQGHAMEQQLVGINAKIAPYPAARSWSGGRRRVVGKGPLESYCYHVMSRTCGGEVFFDEIEKEALKRLMWRLADFSGVKLVTYCIMGNHFHVLVEVPRREVWLQRFAGPTGEEKLFEHLRLLYSKTYLAFLREEFAELRRLGLEARVQEKLEALYKRFCDLSLYVKEVKERFSRWFNKRRGRRGTLWMDRFKSVMVESGGEALRTMAAYIDLNPVRAGLVEDLKDYRWCGYGEAVGGSRRAQRGLCKVVAKPVDGWVKHEAAKAYRCLLYASGREVRDAQNTNVVRPGVTAEEARKVLAEKGKLSPAELVRLRRVRYFTDGLVLGSQAFVESVFEENREWFGPKRKDGARKLSECAGNLFSLRRLRVRAVG</sequence>
<dbReference type="SUPFAM" id="SSF143422">
    <property type="entry name" value="Transposase IS200-like"/>
    <property type="match status" value="1"/>
</dbReference>
<protein>
    <recommendedName>
        <fullName evidence="1">Transposase IS200-like domain-containing protein</fullName>
    </recommendedName>
</protein>
<proteinExistence type="predicted"/>
<dbReference type="Gene3D" id="3.30.70.1290">
    <property type="entry name" value="Transposase IS200-like"/>
    <property type="match status" value="1"/>
</dbReference>
<dbReference type="RefSeq" id="WP_184209622.1">
    <property type="nucleotide sequence ID" value="NZ_JACHIF010000005.1"/>
</dbReference>
<name>A0A7W7YLY6_9BACT</name>
<evidence type="ECO:0000259" key="1">
    <source>
        <dbReference type="SMART" id="SM01321"/>
    </source>
</evidence>
<dbReference type="GO" id="GO:0006313">
    <property type="term" value="P:DNA transposition"/>
    <property type="evidence" value="ECO:0007669"/>
    <property type="project" value="InterPro"/>
</dbReference>
<dbReference type="GO" id="GO:0004803">
    <property type="term" value="F:transposase activity"/>
    <property type="evidence" value="ECO:0007669"/>
    <property type="project" value="InterPro"/>
</dbReference>
<reference evidence="2 3" key="1">
    <citation type="submission" date="2020-08" db="EMBL/GenBank/DDBJ databases">
        <title>Genomic Encyclopedia of Type Strains, Phase IV (KMG-IV): sequencing the most valuable type-strain genomes for metagenomic binning, comparative biology and taxonomic classification.</title>
        <authorList>
            <person name="Goeker M."/>
        </authorList>
    </citation>
    <scope>NUCLEOTIDE SEQUENCE [LARGE SCALE GENOMIC DNA]</scope>
    <source>
        <strain evidence="2 3">DSM 12251</strain>
    </source>
</reference>
<feature type="domain" description="Transposase IS200-like" evidence="1">
    <location>
        <begin position="47"/>
        <end position="221"/>
    </location>
</feature>
<dbReference type="InterPro" id="IPR002686">
    <property type="entry name" value="Transposase_17"/>
</dbReference>
<dbReference type="SMART" id="SM01321">
    <property type="entry name" value="Y1_Tnp"/>
    <property type="match status" value="1"/>
</dbReference>
<dbReference type="PANTHER" id="PTHR34322:SF2">
    <property type="entry name" value="TRANSPOSASE IS200-LIKE DOMAIN-CONTAINING PROTEIN"/>
    <property type="match status" value="1"/>
</dbReference>
<keyword evidence="3" id="KW-1185">Reference proteome</keyword>
<comment type="caution">
    <text evidence="2">The sequence shown here is derived from an EMBL/GenBank/DDBJ whole genome shotgun (WGS) entry which is preliminary data.</text>
</comment>